<keyword evidence="1" id="KW-0677">Repeat</keyword>
<name>A0A7S3PKB3_9STRA</name>
<dbReference type="GO" id="GO:0019760">
    <property type="term" value="P:glucosinolate metabolic process"/>
    <property type="evidence" value="ECO:0007669"/>
    <property type="project" value="UniProtKB-ARBA"/>
</dbReference>
<gene>
    <name evidence="3" type="ORF">ASTO00021_LOCUS12269</name>
</gene>
<dbReference type="Gene3D" id="2.120.10.80">
    <property type="entry name" value="Kelch-type beta propeller"/>
    <property type="match status" value="2"/>
</dbReference>
<proteinExistence type="predicted"/>
<dbReference type="SMART" id="SM00612">
    <property type="entry name" value="Kelch"/>
    <property type="match status" value="3"/>
</dbReference>
<dbReference type="InterPro" id="IPR015915">
    <property type="entry name" value="Kelch-typ_b-propeller"/>
</dbReference>
<keyword evidence="2" id="KW-0408">Iron</keyword>
<evidence type="ECO:0000256" key="2">
    <source>
        <dbReference type="ARBA" id="ARBA00023004"/>
    </source>
</evidence>
<dbReference type="AlphaFoldDB" id="A0A7S3PKB3"/>
<evidence type="ECO:0000313" key="3">
    <source>
        <dbReference type="EMBL" id="CAE0442155.1"/>
    </source>
</evidence>
<evidence type="ECO:0000256" key="1">
    <source>
        <dbReference type="ARBA" id="ARBA00022737"/>
    </source>
</evidence>
<sequence length="332" mass="35723">MSKYKWTQIRAEGSPVERSSHGVSVVGSQLIVYGGEHVARTPIDSSVHALDLSTSTASDDKKRWVILKPKSEENIPAPRVAHAQCAVGSKVYVFGGRQGVHMDEAPLNDFYAFDTDSLTWENLSSECSPSPRSFHRMVGVGDCAIYVFGGCGAEGRLADLHCYSLKSQTWTQLPSCDLISGRGGPGFTVSADNQSLFVIGGFSGKEMNDVFRYDIQAQTWKEIYAPKNSPVRPFSVSAGAVVSGRIIFFGGEVEASNKGHEGAGGFAQDCQAFDGVDGSLSPIQIVSDQFPTARGWAAADVLGTDRLVVFGGLTGDDENPVRLNDVWVLEPY</sequence>
<reference evidence="3" key="1">
    <citation type="submission" date="2021-01" db="EMBL/GenBank/DDBJ databases">
        <authorList>
            <person name="Corre E."/>
            <person name="Pelletier E."/>
            <person name="Niang G."/>
            <person name="Scheremetjew M."/>
            <person name="Finn R."/>
            <person name="Kale V."/>
            <person name="Holt S."/>
            <person name="Cochrane G."/>
            <person name="Meng A."/>
            <person name="Brown T."/>
            <person name="Cohen L."/>
        </authorList>
    </citation>
    <scope>NUCLEOTIDE SEQUENCE</scope>
    <source>
        <strain evidence="3">GSBS06</strain>
    </source>
</reference>
<dbReference type="PANTHER" id="PTHR47435:SF4">
    <property type="entry name" value="KELCH REPEAT PROTEIN (AFU_ORTHOLOGUE AFUA_5G12780)"/>
    <property type="match status" value="1"/>
</dbReference>
<dbReference type="SUPFAM" id="SSF117281">
    <property type="entry name" value="Kelch motif"/>
    <property type="match status" value="2"/>
</dbReference>
<protein>
    <submittedName>
        <fullName evidence="3">Uncharacterized protein</fullName>
    </submittedName>
</protein>
<dbReference type="InterPro" id="IPR006652">
    <property type="entry name" value="Kelch_1"/>
</dbReference>
<dbReference type="EMBL" id="HBIN01016159">
    <property type="protein sequence ID" value="CAE0442155.1"/>
    <property type="molecule type" value="Transcribed_RNA"/>
</dbReference>
<dbReference type="Pfam" id="PF24681">
    <property type="entry name" value="Kelch_KLHDC2_KLHL20_DRC7"/>
    <property type="match status" value="1"/>
</dbReference>
<organism evidence="3">
    <name type="scientific">Aplanochytrium stocchinoi</name>
    <dbReference type="NCBI Taxonomy" id="215587"/>
    <lineage>
        <taxon>Eukaryota</taxon>
        <taxon>Sar</taxon>
        <taxon>Stramenopiles</taxon>
        <taxon>Bigyra</taxon>
        <taxon>Labyrinthulomycetes</taxon>
        <taxon>Thraustochytrida</taxon>
        <taxon>Thraustochytriidae</taxon>
        <taxon>Aplanochytrium</taxon>
    </lineage>
</organism>
<accession>A0A7S3PKB3</accession>
<dbReference type="PANTHER" id="PTHR47435">
    <property type="entry name" value="KELCH REPEAT PROTEIN (AFU_ORTHOLOGUE AFUA_5G12780)"/>
    <property type="match status" value="1"/>
</dbReference>